<dbReference type="GO" id="GO:0043190">
    <property type="term" value="C:ATP-binding cassette (ABC) transporter complex"/>
    <property type="evidence" value="ECO:0007669"/>
    <property type="project" value="InterPro"/>
</dbReference>
<dbReference type="InterPro" id="IPR039424">
    <property type="entry name" value="SBP_5"/>
</dbReference>
<gene>
    <name evidence="7" type="ORF">CSCA_4743</name>
</gene>
<evidence type="ECO:0000313" key="7">
    <source>
        <dbReference type="EMBL" id="AKA71868.1"/>
    </source>
</evidence>
<keyword evidence="3" id="KW-0813">Transport</keyword>
<comment type="similarity">
    <text evidence="2">Belongs to the bacterial solute-binding protein 5 family.</text>
</comment>
<dbReference type="GO" id="GO:0015833">
    <property type="term" value="P:peptide transport"/>
    <property type="evidence" value="ECO:0007669"/>
    <property type="project" value="TreeGrafter"/>
</dbReference>
<comment type="subcellular location">
    <subcellularLocation>
        <location evidence="1">Cell envelope</location>
    </subcellularLocation>
</comment>
<accession>A0A0E3K4D2</accession>
<reference evidence="7 8" key="1">
    <citation type="journal article" date="2015" name="J. Biotechnol.">
        <title>Complete genome sequence of a malodorant-producing acetogen, Clostridium scatologenes ATCC 25775(T).</title>
        <authorList>
            <person name="Zhu Z."/>
            <person name="Guo T."/>
            <person name="Zheng H."/>
            <person name="Song T."/>
            <person name="Ouyang P."/>
            <person name="Xie J."/>
        </authorList>
    </citation>
    <scope>NUCLEOTIDE SEQUENCE [LARGE SCALE GENOMIC DNA]</scope>
    <source>
        <strain evidence="7 8">ATCC 25775</strain>
    </source>
</reference>
<sequence>MNIKRVLSLIIILTLASTSVLTGCSKPKKVETATKTEIDKSQYLNLTLDSEPKTLDQSKAKDRSSLQILSEVNEALTRIETDSSGKEIVKPAGAKSWDVSEDRLKWTFHIRDNQWSDGRSVTAKDYEYGIKRTLDPQIQSPNAFLLYSIKGSKKYNDVKTNPNKNMSSNIVGVKALDDKTLEINLEYPCAYFINITSSIVMQPQRQDIVEKYKDRYGREKDKMVFCGPFIIKQWVHDDRVELYKNDKYWDAKTVKLQKSNFKIFKQSNTIANELLNGVLDGAQITNIEAKDKIKKQSKFDLVKLSEPTTDFEFFNEKNKIFSNVNIRKAFSLSIDREEVSKTLWKGLYIPAYAFVPPSLQIGKENFREKANFDPIKKLKEDGNKPRELLEKGLKELGMDTDPSKITIRYIQPGVDIKQKDIAEFFRKMYEKNLGINIKIEYADGDNFTKKIESGDYDFGSMTWFADYNDPMSEFYLWVTGSNIICTNWSNSKYDNLIINAANLSQDKNEDRFNAFKEAENILLAEDVVIAPTVYRSKELYKCKYVKNIMFTLFGAPYEIKYAYTEGR</sequence>
<dbReference type="PIRSF" id="PIRSF002741">
    <property type="entry name" value="MppA"/>
    <property type="match status" value="1"/>
</dbReference>
<dbReference type="FunFam" id="3.90.76.10:FF:000001">
    <property type="entry name" value="Oligopeptide ABC transporter substrate-binding protein"/>
    <property type="match status" value="1"/>
</dbReference>
<dbReference type="PANTHER" id="PTHR30290">
    <property type="entry name" value="PERIPLASMIC BINDING COMPONENT OF ABC TRANSPORTER"/>
    <property type="match status" value="1"/>
</dbReference>
<dbReference type="AlphaFoldDB" id="A0A0E3K4D2"/>
<dbReference type="Gene3D" id="3.10.105.10">
    <property type="entry name" value="Dipeptide-binding Protein, Domain 3"/>
    <property type="match status" value="1"/>
</dbReference>
<dbReference type="InterPro" id="IPR000914">
    <property type="entry name" value="SBP_5_dom"/>
</dbReference>
<dbReference type="PANTHER" id="PTHR30290:SF10">
    <property type="entry name" value="PERIPLASMIC OLIGOPEPTIDE-BINDING PROTEIN-RELATED"/>
    <property type="match status" value="1"/>
</dbReference>
<evidence type="ECO:0000256" key="2">
    <source>
        <dbReference type="ARBA" id="ARBA00005695"/>
    </source>
</evidence>
<evidence type="ECO:0000256" key="4">
    <source>
        <dbReference type="ARBA" id="ARBA00022729"/>
    </source>
</evidence>
<evidence type="ECO:0000259" key="6">
    <source>
        <dbReference type="Pfam" id="PF00496"/>
    </source>
</evidence>
<dbReference type="PROSITE" id="PS51257">
    <property type="entry name" value="PROKAR_LIPOPROTEIN"/>
    <property type="match status" value="1"/>
</dbReference>
<organism evidence="7 8">
    <name type="scientific">Clostridium scatologenes</name>
    <dbReference type="NCBI Taxonomy" id="1548"/>
    <lineage>
        <taxon>Bacteria</taxon>
        <taxon>Bacillati</taxon>
        <taxon>Bacillota</taxon>
        <taxon>Clostridia</taxon>
        <taxon>Eubacteriales</taxon>
        <taxon>Clostridiaceae</taxon>
        <taxon>Clostridium</taxon>
    </lineage>
</organism>
<dbReference type="CDD" id="cd08504">
    <property type="entry name" value="PBP2_OppA"/>
    <property type="match status" value="1"/>
</dbReference>
<dbReference type="STRING" id="1548.CSCA_4743"/>
<name>A0A0E3K4D2_CLOSL</name>
<evidence type="ECO:0000256" key="3">
    <source>
        <dbReference type="ARBA" id="ARBA00022448"/>
    </source>
</evidence>
<evidence type="ECO:0000313" key="8">
    <source>
        <dbReference type="Proteomes" id="UP000033115"/>
    </source>
</evidence>
<dbReference type="GO" id="GO:0030313">
    <property type="term" value="C:cell envelope"/>
    <property type="evidence" value="ECO:0007669"/>
    <property type="project" value="UniProtKB-SubCell"/>
</dbReference>
<keyword evidence="8" id="KW-1185">Reference proteome</keyword>
<evidence type="ECO:0000256" key="5">
    <source>
        <dbReference type="SAM" id="SignalP"/>
    </source>
</evidence>
<protein>
    <submittedName>
        <fullName evidence="7">4-phytase</fullName>
    </submittedName>
</protein>
<dbReference type="SUPFAM" id="SSF53850">
    <property type="entry name" value="Periplasmic binding protein-like II"/>
    <property type="match status" value="1"/>
</dbReference>
<feature type="domain" description="Solute-binding protein family 5" evidence="6">
    <location>
        <begin position="89"/>
        <end position="482"/>
    </location>
</feature>
<dbReference type="Pfam" id="PF00496">
    <property type="entry name" value="SBP_bac_5"/>
    <property type="match status" value="1"/>
</dbReference>
<evidence type="ECO:0000256" key="1">
    <source>
        <dbReference type="ARBA" id="ARBA00004196"/>
    </source>
</evidence>
<dbReference type="EMBL" id="CP009933">
    <property type="protein sequence ID" value="AKA71868.1"/>
    <property type="molecule type" value="Genomic_DNA"/>
</dbReference>
<dbReference type="Gene3D" id="3.90.76.10">
    <property type="entry name" value="Dipeptide-binding Protein, Domain 1"/>
    <property type="match status" value="1"/>
</dbReference>
<dbReference type="Gene3D" id="3.40.190.10">
    <property type="entry name" value="Periplasmic binding protein-like II"/>
    <property type="match status" value="1"/>
</dbReference>
<feature type="chain" id="PRO_5039023683" evidence="5">
    <location>
        <begin position="23"/>
        <end position="567"/>
    </location>
</feature>
<dbReference type="InterPro" id="IPR030678">
    <property type="entry name" value="Peptide/Ni-bd"/>
</dbReference>
<feature type="signal peptide" evidence="5">
    <location>
        <begin position="1"/>
        <end position="22"/>
    </location>
</feature>
<dbReference type="RefSeq" id="WP_029162109.1">
    <property type="nucleotide sequence ID" value="NZ_CP009933.1"/>
</dbReference>
<dbReference type="HOGENOM" id="CLU_017028_0_4_9"/>
<proteinExistence type="inferred from homology"/>
<dbReference type="GO" id="GO:0042597">
    <property type="term" value="C:periplasmic space"/>
    <property type="evidence" value="ECO:0007669"/>
    <property type="project" value="UniProtKB-ARBA"/>
</dbReference>
<dbReference type="Proteomes" id="UP000033115">
    <property type="component" value="Chromosome"/>
</dbReference>
<keyword evidence="4 5" id="KW-0732">Signal</keyword>
<dbReference type="KEGG" id="csq:CSCA_4743"/>
<dbReference type="GO" id="GO:1904680">
    <property type="term" value="F:peptide transmembrane transporter activity"/>
    <property type="evidence" value="ECO:0007669"/>
    <property type="project" value="TreeGrafter"/>
</dbReference>